<reference evidence="2" key="1">
    <citation type="submission" date="2018-05" db="EMBL/GenBank/DDBJ databases">
        <authorList>
            <person name="Lanie J.A."/>
            <person name="Ng W.-L."/>
            <person name="Kazmierczak K.M."/>
            <person name="Andrzejewski T.M."/>
            <person name="Davidsen T.M."/>
            <person name="Wayne K.J."/>
            <person name="Tettelin H."/>
            <person name="Glass J.I."/>
            <person name="Rusch D."/>
            <person name="Podicherti R."/>
            <person name="Tsui H.-C.T."/>
            <person name="Winkler M.E."/>
        </authorList>
    </citation>
    <scope>NUCLEOTIDE SEQUENCE</scope>
</reference>
<organism evidence="2">
    <name type="scientific">marine metagenome</name>
    <dbReference type="NCBI Taxonomy" id="408172"/>
    <lineage>
        <taxon>unclassified sequences</taxon>
        <taxon>metagenomes</taxon>
        <taxon>ecological metagenomes</taxon>
    </lineage>
</organism>
<feature type="region of interest" description="Disordered" evidence="1">
    <location>
        <begin position="45"/>
        <end position="64"/>
    </location>
</feature>
<dbReference type="EMBL" id="UINC01122178">
    <property type="protein sequence ID" value="SVC97831.1"/>
    <property type="molecule type" value="Genomic_DNA"/>
</dbReference>
<sequence length="64" mass="6654">GIRTALAAGADIQALSAVRPGGGEFGKIAREKGLKAALDWRDGPFNDYGTAPKDGPRPTTATWD</sequence>
<dbReference type="AlphaFoldDB" id="A0A382RMI2"/>
<accession>A0A382RMI2</accession>
<evidence type="ECO:0000256" key="1">
    <source>
        <dbReference type="SAM" id="MobiDB-lite"/>
    </source>
</evidence>
<evidence type="ECO:0000313" key="2">
    <source>
        <dbReference type="EMBL" id="SVC97831.1"/>
    </source>
</evidence>
<feature type="non-terminal residue" evidence="2">
    <location>
        <position position="1"/>
    </location>
</feature>
<protein>
    <submittedName>
        <fullName evidence="2">Uncharacterized protein</fullName>
    </submittedName>
</protein>
<proteinExistence type="predicted"/>
<name>A0A382RMI2_9ZZZZ</name>
<gene>
    <name evidence="2" type="ORF">METZ01_LOCUS350685</name>
</gene>